<dbReference type="EMBL" id="BTRK01000004">
    <property type="protein sequence ID" value="GMR45525.1"/>
    <property type="molecule type" value="Genomic_DNA"/>
</dbReference>
<keyword evidence="1" id="KW-0175">Coiled coil</keyword>
<dbReference type="Gene3D" id="1.20.5.170">
    <property type="match status" value="1"/>
</dbReference>
<feature type="coiled-coil region" evidence="1">
    <location>
        <begin position="121"/>
        <end position="155"/>
    </location>
</feature>
<evidence type="ECO:0000313" key="4">
    <source>
        <dbReference type="Proteomes" id="UP001328107"/>
    </source>
</evidence>
<feature type="region of interest" description="Disordered" evidence="2">
    <location>
        <begin position="50"/>
        <end position="69"/>
    </location>
</feature>
<feature type="coiled-coil region" evidence="1">
    <location>
        <begin position="269"/>
        <end position="306"/>
    </location>
</feature>
<evidence type="ECO:0000313" key="3">
    <source>
        <dbReference type="EMBL" id="GMR45525.1"/>
    </source>
</evidence>
<gene>
    <name evidence="3" type="ORF">PMAYCL1PPCAC_15720</name>
</gene>
<dbReference type="AlphaFoldDB" id="A0AAN5HYH2"/>
<sequence length="351" mass="39740">MASEQFLSLSEDDFEVIQSGVDSTYRSIDPSLNESLVIPPMLLSTTTLTDEKSMSNDESTITNNHQETGETGLLNSSILSMASSNSSDAITAMLRSQSETMSLMEKQLQEFSIIQESIKASNSLQSKVEDLSMRNEKLEKDLEETRNQLMSLKTISDSIQSNVRQEVDEEFRKKDSIISSLSQQVVSLEQSMMSNAQSQPREHILHRVPSLDETEKLRQENAALHKANTELQSQLSEEMAKRLNERELRKTLQSSVDSMQLTGSITVENQQVTRAIQELMSKSDECEQQKKKIRELEAELGNCKAESENNTAIIAVLQEENVEGTRMLAENRRKIDNMKRTLEKYGHFSDF</sequence>
<dbReference type="Proteomes" id="UP001328107">
    <property type="component" value="Unassembled WGS sequence"/>
</dbReference>
<organism evidence="3 4">
    <name type="scientific">Pristionchus mayeri</name>
    <dbReference type="NCBI Taxonomy" id="1317129"/>
    <lineage>
        <taxon>Eukaryota</taxon>
        <taxon>Metazoa</taxon>
        <taxon>Ecdysozoa</taxon>
        <taxon>Nematoda</taxon>
        <taxon>Chromadorea</taxon>
        <taxon>Rhabditida</taxon>
        <taxon>Rhabditina</taxon>
        <taxon>Diplogasteromorpha</taxon>
        <taxon>Diplogasteroidea</taxon>
        <taxon>Neodiplogasteridae</taxon>
        <taxon>Pristionchus</taxon>
    </lineage>
</organism>
<evidence type="ECO:0000256" key="1">
    <source>
        <dbReference type="SAM" id="Coils"/>
    </source>
</evidence>
<reference evidence="4" key="1">
    <citation type="submission" date="2022-10" db="EMBL/GenBank/DDBJ databases">
        <title>Genome assembly of Pristionchus species.</title>
        <authorList>
            <person name="Yoshida K."/>
            <person name="Sommer R.J."/>
        </authorList>
    </citation>
    <scope>NUCLEOTIDE SEQUENCE [LARGE SCALE GENOMIC DNA]</scope>
    <source>
        <strain evidence="4">RS5460</strain>
    </source>
</reference>
<keyword evidence="4" id="KW-1185">Reference proteome</keyword>
<name>A0AAN5HYH2_9BILA</name>
<feature type="compositionally biased region" description="Polar residues" evidence="2">
    <location>
        <begin position="56"/>
        <end position="66"/>
    </location>
</feature>
<proteinExistence type="predicted"/>
<comment type="caution">
    <text evidence="3">The sequence shown here is derived from an EMBL/GenBank/DDBJ whole genome shotgun (WGS) entry which is preliminary data.</text>
</comment>
<evidence type="ECO:0000256" key="2">
    <source>
        <dbReference type="SAM" id="MobiDB-lite"/>
    </source>
</evidence>
<accession>A0AAN5HYH2</accession>
<protein>
    <submittedName>
        <fullName evidence="3">Uncharacterized protein</fullName>
    </submittedName>
</protein>